<protein>
    <recommendedName>
        <fullName evidence="3">Major capsid protein E</fullName>
    </recommendedName>
</protein>
<dbReference type="RefSeq" id="WP_090138980.1">
    <property type="nucleotide sequence ID" value="NZ_FMBC01000093.1"/>
</dbReference>
<dbReference type="Proteomes" id="UP000198515">
    <property type="component" value="Unassembled WGS sequence"/>
</dbReference>
<dbReference type="InterPro" id="IPR005564">
    <property type="entry name" value="Major_capsid_GpE"/>
</dbReference>
<reference evidence="2" key="1">
    <citation type="submission" date="2016-08" db="EMBL/GenBank/DDBJ databases">
        <authorList>
            <person name="Varghese N."/>
            <person name="Submissions Spin"/>
        </authorList>
    </citation>
    <scope>NUCLEOTIDE SEQUENCE [LARGE SCALE GENOMIC DNA]</scope>
    <source>
        <strain evidence="2">REICA_142</strain>
    </source>
</reference>
<proteinExistence type="predicted"/>
<organism evidence="1 2">
    <name type="scientific">Kosakonia oryziphila</name>
    <dbReference type="NCBI Taxonomy" id="1005667"/>
    <lineage>
        <taxon>Bacteria</taxon>
        <taxon>Pseudomonadati</taxon>
        <taxon>Pseudomonadota</taxon>
        <taxon>Gammaproteobacteria</taxon>
        <taxon>Enterobacterales</taxon>
        <taxon>Enterobacteriaceae</taxon>
        <taxon>Kosakonia</taxon>
    </lineage>
</organism>
<dbReference type="AlphaFoldDB" id="A0A1C4GN66"/>
<evidence type="ECO:0000313" key="2">
    <source>
        <dbReference type="Proteomes" id="UP000198515"/>
    </source>
</evidence>
<evidence type="ECO:0008006" key="3">
    <source>
        <dbReference type="Google" id="ProtNLM"/>
    </source>
</evidence>
<dbReference type="Pfam" id="PF03864">
    <property type="entry name" value="Phage_cap_E"/>
    <property type="match status" value="1"/>
</dbReference>
<dbReference type="OrthoDB" id="6627086at2"/>
<accession>A0A1C4GN66</accession>
<keyword evidence="2" id="KW-1185">Reference proteome</keyword>
<sequence length="345" mass="38008">MAYSDLFSGNMYDFASPFTFSTQLNQIVTNLNLFRVEYHDVNSIALEKITDVKNLVAPEKMPYAQSDWNSAERPEFTNVLYQLKYTNSLNSVTSRDLEQYKARGTIDIADQITLAINDFSDAQYAQVSNTVEVDLVEALLGLRVNSQYAGQGNLDFLAGGSKTTYTMDISADANVFQQLSEIGRIQNVKLGSGLAQAKQGAVILASGKAAVALRYHPSVKDFMVYTLPLEQGDNFYTRTKGANPAFETWTLNGVTVIDVTGYSLITDKIGVDGFVSFPVMSENSNAYVLHSGVGVRHATQGKGAELYHQYVIIDQRWGYPEIATECSYLPIVNVPQAIIFGTVSE</sequence>
<dbReference type="EMBL" id="FMBC01000093">
    <property type="protein sequence ID" value="SCC69647.1"/>
    <property type="molecule type" value="Genomic_DNA"/>
</dbReference>
<name>A0A1C4GN66_9ENTR</name>
<evidence type="ECO:0000313" key="1">
    <source>
        <dbReference type="EMBL" id="SCC69647.1"/>
    </source>
</evidence>
<gene>
    <name evidence="1" type="ORF">GA0061070_10933</name>
</gene>